<dbReference type="InterPro" id="IPR000412">
    <property type="entry name" value="ABC_2_transport"/>
</dbReference>
<feature type="transmembrane region" description="Helical" evidence="6">
    <location>
        <begin position="187"/>
        <end position="209"/>
    </location>
</feature>
<feature type="transmembrane region" description="Helical" evidence="6">
    <location>
        <begin position="73"/>
        <end position="96"/>
    </location>
</feature>
<dbReference type="InterPro" id="IPR013525">
    <property type="entry name" value="ABC2_TM"/>
</dbReference>
<keyword evidence="6" id="KW-0813">Transport</keyword>
<accession>A0A2T0T757</accession>
<feature type="transmembrane region" description="Helical" evidence="6">
    <location>
        <begin position="150"/>
        <end position="175"/>
    </location>
</feature>
<dbReference type="InterPro" id="IPR051784">
    <property type="entry name" value="Nod_factor_ABC_transporter"/>
</dbReference>
<dbReference type="GO" id="GO:0140359">
    <property type="term" value="F:ABC-type transporter activity"/>
    <property type="evidence" value="ECO:0007669"/>
    <property type="project" value="InterPro"/>
</dbReference>
<dbReference type="Pfam" id="PF01061">
    <property type="entry name" value="ABC2_membrane"/>
    <property type="match status" value="1"/>
</dbReference>
<comment type="caution">
    <text evidence="8">The sequence shown here is derived from an EMBL/GenBank/DDBJ whole genome shotgun (WGS) entry which is preliminary data.</text>
</comment>
<keyword evidence="6" id="KW-1003">Cell membrane</keyword>
<name>A0A2T0T757_9PSEU</name>
<feature type="transmembrane region" description="Helical" evidence="6">
    <location>
        <begin position="41"/>
        <end position="61"/>
    </location>
</feature>
<organism evidence="8 9">
    <name type="scientific">Umezawaea tangerina</name>
    <dbReference type="NCBI Taxonomy" id="84725"/>
    <lineage>
        <taxon>Bacteria</taxon>
        <taxon>Bacillati</taxon>
        <taxon>Actinomycetota</taxon>
        <taxon>Actinomycetes</taxon>
        <taxon>Pseudonocardiales</taxon>
        <taxon>Pseudonocardiaceae</taxon>
        <taxon>Umezawaea</taxon>
    </lineage>
</organism>
<evidence type="ECO:0000256" key="2">
    <source>
        <dbReference type="ARBA" id="ARBA00022692"/>
    </source>
</evidence>
<dbReference type="PRINTS" id="PR00164">
    <property type="entry name" value="ABC2TRNSPORT"/>
</dbReference>
<comment type="similarity">
    <text evidence="6">Belongs to the ABC-2 integral membrane protein family.</text>
</comment>
<feature type="transmembrane region" description="Helical" evidence="6">
    <location>
        <begin position="116"/>
        <end position="144"/>
    </location>
</feature>
<keyword evidence="3 6" id="KW-1133">Transmembrane helix</keyword>
<keyword evidence="5" id="KW-0046">Antibiotic resistance</keyword>
<dbReference type="EMBL" id="PVTF01000005">
    <property type="protein sequence ID" value="PRY41473.1"/>
    <property type="molecule type" value="Genomic_DNA"/>
</dbReference>
<reference evidence="8 9" key="1">
    <citation type="submission" date="2018-03" db="EMBL/GenBank/DDBJ databases">
        <title>Genomic Encyclopedia of Archaeal and Bacterial Type Strains, Phase II (KMG-II): from individual species to whole genera.</title>
        <authorList>
            <person name="Goeker M."/>
        </authorList>
    </citation>
    <scope>NUCLEOTIDE SEQUENCE [LARGE SCALE GENOMIC DNA]</scope>
    <source>
        <strain evidence="8 9">DSM 44720</strain>
    </source>
</reference>
<dbReference type="AlphaFoldDB" id="A0A2T0T757"/>
<evidence type="ECO:0000256" key="3">
    <source>
        <dbReference type="ARBA" id="ARBA00022989"/>
    </source>
</evidence>
<evidence type="ECO:0000256" key="4">
    <source>
        <dbReference type="ARBA" id="ARBA00023136"/>
    </source>
</evidence>
<dbReference type="PIRSF" id="PIRSF006648">
    <property type="entry name" value="DrrB"/>
    <property type="match status" value="1"/>
</dbReference>
<evidence type="ECO:0000313" key="8">
    <source>
        <dbReference type="EMBL" id="PRY41473.1"/>
    </source>
</evidence>
<sequence length="277" mass="29094">MPRTVDPAAPAPVHTARLGRELRAVRVLWLREVIRFGRNRLRVAMALVGPLVFLLILGTGLSAVMGGADFRGYLFPGVLFMAVQAPALAVGISIVWDRQSGFLRQMLVAPVRRGALVAGLCLGGATAGTFYGLCVLALAGVVGVPYSPRLVLVVLELALISFTFTAMGVLAAVCIRRIESFQVVINLAMTPLLFLSGAVFPASGLPGWLAVAVQANPMTYAVDAVRRTMPGGTAGLPGDTGPQWWGTTPPLTLELGLVALLAALAVTVASKRFAHTD</sequence>
<evidence type="ECO:0000313" key="9">
    <source>
        <dbReference type="Proteomes" id="UP000239494"/>
    </source>
</evidence>
<dbReference type="PANTHER" id="PTHR43229">
    <property type="entry name" value="NODULATION PROTEIN J"/>
    <property type="match status" value="1"/>
</dbReference>
<evidence type="ECO:0000256" key="6">
    <source>
        <dbReference type="RuleBase" id="RU361157"/>
    </source>
</evidence>
<evidence type="ECO:0000259" key="7">
    <source>
        <dbReference type="PROSITE" id="PS51012"/>
    </source>
</evidence>
<protein>
    <recommendedName>
        <fullName evidence="6">Transport permease protein</fullName>
    </recommendedName>
</protein>
<dbReference type="GO" id="GO:0043190">
    <property type="term" value="C:ATP-binding cassette (ABC) transporter complex"/>
    <property type="evidence" value="ECO:0007669"/>
    <property type="project" value="InterPro"/>
</dbReference>
<dbReference type="RefSeq" id="WP_211304410.1">
    <property type="nucleotide sequence ID" value="NZ_PVTF01000005.1"/>
</dbReference>
<keyword evidence="2 6" id="KW-0812">Transmembrane</keyword>
<dbReference type="InterPro" id="IPR047817">
    <property type="entry name" value="ABC2_TM_bact-type"/>
</dbReference>
<dbReference type="GO" id="GO:0046677">
    <property type="term" value="P:response to antibiotic"/>
    <property type="evidence" value="ECO:0007669"/>
    <property type="project" value="UniProtKB-KW"/>
</dbReference>
<dbReference type="PANTHER" id="PTHR43229:SF2">
    <property type="entry name" value="NODULATION PROTEIN J"/>
    <property type="match status" value="1"/>
</dbReference>
<dbReference type="Proteomes" id="UP000239494">
    <property type="component" value="Unassembled WGS sequence"/>
</dbReference>
<gene>
    <name evidence="8" type="ORF">CLV43_105231</name>
</gene>
<comment type="subcellular location">
    <subcellularLocation>
        <location evidence="6">Cell membrane</location>
        <topology evidence="6">Multi-pass membrane protein</topology>
    </subcellularLocation>
    <subcellularLocation>
        <location evidence="1">Membrane</location>
        <topology evidence="1">Multi-pass membrane protein</topology>
    </subcellularLocation>
</comment>
<feature type="domain" description="ABC transmembrane type-2" evidence="7">
    <location>
        <begin position="41"/>
        <end position="276"/>
    </location>
</feature>
<keyword evidence="4 6" id="KW-0472">Membrane</keyword>
<proteinExistence type="inferred from homology"/>
<feature type="transmembrane region" description="Helical" evidence="6">
    <location>
        <begin position="251"/>
        <end position="269"/>
    </location>
</feature>
<evidence type="ECO:0000256" key="5">
    <source>
        <dbReference type="ARBA" id="ARBA00023251"/>
    </source>
</evidence>
<dbReference type="PROSITE" id="PS51012">
    <property type="entry name" value="ABC_TM2"/>
    <property type="match status" value="1"/>
</dbReference>
<keyword evidence="9" id="KW-1185">Reference proteome</keyword>
<evidence type="ECO:0000256" key="1">
    <source>
        <dbReference type="ARBA" id="ARBA00004141"/>
    </source>
</evidence>